<dbReference type="Pfam" id="PF00179">
    <property type="entry name" value="UQ_con"/>
    <property type="match status" value="1"/>
</dbReference>
<reference evidence="5" key="1">
    <citation type="submission" date="2013-04" db="EMBL/GenBank/DDBJ databases">
        <authorList>
            <person name="Qu J."/>
            <person name="Murali S.C."/>
            <person name="Bandaranaike D."/>
            <person name="Bellair M."/>
            <person name="Blankenburg K."/>
            <person name="Chao H."/>
            <person name="Dinh H."/>
            <person name="Doddapaneni H."/>
            <person name="Downs B."/>
            <person name="Dugan-Rocha S."/>
            <person name="Elkadiri S."/>
            <person name="Gnanaolivu R.D."/>
            <person name="Hernandez B."/>
            <person name="Javaid M."/>
            <person name="Jayaseelan J.C."/>
            <person name="Lee S."/>
            <person name="Li M."/>
            <person name="Ming W."/>
            <person name="Munidasa M."/>
            <person name="Muniz J."/>
            <person name="Nguyen L."/>
            <person name="Ongeri F."/>
            <person name="Osuji N."/>
            <person name="Pu L.-L."/>
            <person name="Puazo M."/>
            <person name="Qu C."/>
            <person name="Quiroz J."/>
            <person name="Raj R."/>
            <person name="Weissenberger G."/>
            <person name="Xin Y."/>
            <person name="Zou X."/>
            <person name="Han Y."/>
            <person name="Richards S."/>
            <person name="Worley K."/>
            <person name="Muzny D."/>
            <person name="Gibbs R."/>
        </authorList>
    </citation>
    <scope>NUCLEOTIDE SEQUENCE</scope>
    <source>
        <strain evidence="5">Sampled in the wild</strain>
    </source>
</reference>
<keyword evidence="2" id="KW-0833">Ubl conjugation pathway</keyword>
<dbReference type="GO" id="GO:0004869">
    <property type="term" value="F:cysteine-type endopeptidase inhibitor activity"/>
    <property type="evidence" value="ECO:0007669"/>
    <property type="project" value="TreeGrafter"/>
</dbReference>
<evidence type="ECO:0000256" key="3">
    <source>
        <dbReference type="SAM" id="MobiDB-lite"/>
    </source>
</evidence>
<evidence type="ECO:0000259" key="4">
    <source>
        <dbReference type="PROSITE" id="PS50127"/>
    </source>
</evidence>
<feature type="compositionally biased region" description="Basic and acidic residues" evidence="3">
    <location>
        <begin position="175"/>
        <end position="187"/>
    </location>
</feature>
<accession>A0A8K0KF67</accession>
<feature type="compositionally biased region" description="Polar residues" evidence="3">
    <location>
        <begin position="638"/>
        <end position="651"/>
    </location>
</feature>
<dbReference type="PROSITE" id="PS50127">
    <property type="entry name" value="UBC_2"/>
    <property type="match status" value="1"/>
</dbReference>
<comment type="caution">
    <text evidence="5">The sequence shown here is derived from an EMBL/GenBank/DDBJ whole genome shotgun (WGS) entry which is preliminary data.</text>
</comment>
<evidence type="ECO:0000256" key="2">
    <source>
        <dbReference type="ARBA" id="ARBA00022786"/>
    </source>
</evidence>
<protein>
    <recommendedName>
        <fullName evidence="4">UBC core domain-containing protein</fullName>
    </recommendedName>
</protein>
<feature type="region of interest" description="Disordered" evidence="3">
    <location>
        <begin position="163"/>
        <end position="189"/>
    </location>
</feature>
<organism evidence="5 6">
    <name type="scientific">Ladona fulva</name>
    <name type="common">Scarce chaser dragonfly</name>
    <name type="synonym">Libellula fulva</name>
    <dbReference type="NCBI Taxonomy" id="123851"/>
    <lineage>
        <taxon>Eukaryota</taxon>
        <taxon>Metazoa</taxon>
        <taxon>Ecdysozoa</taxon>
        <taxon>Arthropoda</taxon>
        <taxon>Hexapoda</taxon>
        <taxon>Insecta</taxon>
        <taxon>Pterygota</taxon>
        <taxon>Palaeoptera</taxon>
        <taxon>Odonata</taxon>
        <taxon>Epiprocta</taxon>
        <taxon>Anisoptera</taxon>
        <taxon>Libelluloidea</taxon>
        <taxon>Libellulidae</taxon>
        <taxon>Ladona</taxon>
    </lineage>
</organism>
<dbReference type="GO" id="GO:0016740">
    <property type="term" value="F:transferase activity"/>
    <property type="evidence" value="ECO:0007669"/>
    <property type="project" value="UniProtKB-KW"/>
</dbReference>
<dbReference type="InterPro" id="IPR000608">
    <property type="entry name" value="UBC"/>
</dbReference>
<feature type="compositionally biased region" description="Low complexity" evidence="3">
    <location>
        <begin position="614"/>
        <end position="632"/>
    </location>
</feature>
<keyword evidence="6" id="KW-1185">Reference proteome</keyword>
<feature type="region of interest" description="Disordered" evidence="3">
    <location>
        <begin position="84"/>
        <end position="105"/>
    </location>
</feature>
<dbReference type="AlphaFoldDB" id="A0A8K0KF67"/>
<sequence>MSSPLAPSLPTLPFEVLRRLLNSTPLSTDDGVLLRRRAVESGAVHLLLACLSAFTHHNPVPSSNQTSNSQISSQVAAGSSQEAFVAPKVKNGSTMTDIGRPSSDDKSHLYWAKGTGFGTGSTTQSWNVEQALLRQKSEEEHVTVLLMVLSSFINPGGMVPSDFFSDEENSSSGDEESKHGLQREKSSDPPLPPEFHDLLLGSCLLPAISSYLRNDSVLDMARHIPLYRAVLQLLRALALSPRLVCLLLPQDQTKTKLYAGGSVGSDGLALVCLLTKMKNCVDTYASRLRTNKIKGYWKLRSTVKYSEDAEQDEGLALLIPDIQQTAHLVQVATDRLVMEDDEGVSSNNTATNNLELPLRKSIEERYLEVMKKLQFDSYEIITESEEGFQFVVPFHFEPSLRAAGERCHPSRMRRLAQEAVTLSTSLPLSFSSSVFVRCDMDRLDVMKVLITGPAETPYANGCFEFDVYFPPEYPNAPMNINLETTGHHMVRFNPNLYNDGKVCLSVLNTWHGRPEEKWNASTSSFLQVLVSIQSLIFVPEPYFNEPGYERSRGSPSGNQSSREYNANICQATVKWAMLEQIRNPCPCFKERHFRLLKEELAKLKPPSGLEDLADSPLELSSPSSLSALSPADNAPSGALQTNASIPANPQTPEEVDAEMEKMVSKVCE</sequence>
<evidence type="ECO:0000313" key="5">
    <source>
        <dbReference type="EMBL" id="KAG8233770.1"/>
    </source>
</evidence>
<reference evidence="5" key="2">
    <citation type="submission" date="2017-10" db="EMBL/GenBank/DDBJ databases">
        <title>Ladona fulva Genome sequencing and assembly.</title>
        <authorList>
            <person name="Murali S."/>
            <person name="Richards S."/>
            <person name="Bandaranaike D."/>
            <person name="Bellair M."/>
            <person name="Blankenburg K."/>
            <person name="Chao H."/>
            <person name="Dinh H."/>
            <person name="Doddapaneni H."/>
            <person name="Dugan-Rocha S."/>
            <person name="Elkadiri S."/>
            <person name="Gnanaolivu R."/>
            <person name="Hernandez B."/>
            <person name="Skinner E."/>
            <person name="Javaid M."/>
            <person name="Lee S."/>
            <person name="Li M."/>
            <person name="Ming W."/>
            <person name="Munidasa M."/>
            <person name="Muniz J."/>
            <person name="Nguyen L."/>
            <person name="Hughes D."/>
            <person name="Osuji N."/>
            <person name="Pu L.-L."/>
            <person name="Puazo M."/>
            <person name="Qu C."/>
            <person name="Quiroz J."/>
            <person name="Raj R."/>
            <person name="Weissenberger G."/>
            <person name="Xin Y."/>
            <person name="Zou X."/>
            <person name="Han Y."/>
            <person name="Worley K."/>
            <person name="Muzny D."/>
            <person name="Gibbs R."/>
        </authorList>
    </citation>
    <scope>NUCLEOTIDE SEQUENCE</scope>
    <source>
        <strain evidence="5">Sampled in the wild</strain>
    </source>
</reference>
<dbReference type="InterPro" id="IPR016135">
    <property type="entry name" value="UBQ-conjugating_enzyme/RWD"/>
</dbReference>
<proteinExistence type="predicted"/>
<evidence type="ECO:0000313" key="6">
    <source>
        <dbReference type="Proteomes" id="UP000792457"/>
    </source>
</evidence>
<feature type="region of interest" description="Disordered" evidence="3">
    <location>
        <begin position="606"/>
        <end position="668"/>
    </location>
</feature>
<name>A0A8K0KF67_LADFU</name>
<feature type="domain" description="UBC core" evidence="4">
    <location>
        <begin position="410"/>
        <end position="577"/>
    </location>
</feature>
<dbReference type="OrthoDB" id="8193068at2759"/>
<dbReference type="PANTHER" id="PTHR46116">
    <property type="entry name" value="(E3-INDEPENDENT) E2 UBIQUITIN-CONJUGATING ENZYME"/>
    <property type="match status" value="1"/>
</dbReference>
<dbReference type="EMBL" id="KZ308746">
    <property type="protein sequence ID" value="KAG8233770.1"/>
    <property type="molecule type" value="Genomic_DNA"/>
</dbReference>
<dbReference type="Proteomes" id="UP000792457">
    <property type="component" value="Unassembled WGS sequence"/>
</dbReference>
<dbReference type="SUPFAM" id="SSF54495">
    <property type="entry name" value="UBC-like"/>
    <property type="match status" value="1"/>
</dbReference>
<feature type="compositionally biased region" description="Basic and acidic residues" evidence="3">
    <location>
        <begin position="658"/>
        <end position="668"/>
    </location>
</feature>
<gene>
    <name evidence="5" type="ORF">J437_LFUL003841</name>
</gene>
<dbReference type="Gene3D" id="3.10.110.10">
    <property type="entry name" value="Ubiquitin Conjugating Enzyme"/>
    <property type="match status" value="1"/>
</dbReference>
<dbReference type="SMART" id="SM00212">
    <property type="entry name" value="UBCc"/>
    <property type="match status" value="1"/>
</dbReference>
<dbReference type="PANTHER" id="PTHR46116:SF39">
    <property type="entry name" value="BACULOVIRAL IAP REPEAT-CONTAINING PROTEIN 6"/>
    <property type="match status" value="1"/>
</dbReference>
<dbReference type="GO" id="GO:0005634">
    <property type="term" value="C:nucleus"/>
    <property type="evidence" value="ECO:0007669"/>
    <property type="project" value="TreeGrafter"/>
</dbReference>
<evidence type="ECO:0000256" key="1">
    <source>
        <dbReference type="ARBA" id="ARBA00022679"/>
    </source>
</evidence>
<dbReference type="FunFam" id="3.10.110.10:FF:000014">
    <property type="entry name" value="Baculoviral IAP repeat-containing protein 6"/>
    <property type="match status" value="1"/>
</dbReference>
<dbReference type="GO" id="GO:0043066">
    <property type="term" value="P:negative regulation of apoptotic process"/>
    <property type="evidence" value="ECO:0007669"/>
    <property type="project" value="TreeGrafter"/>
</dbReference>
<keyword evidence="1" id="KW-0808">Transferase</keyword>
<dbReference type="CDD" id="cd23810">
    <property type="entry name" value="UBCc_BIRC6"/>
    <property type="match status" value="1"/>
</dbReference>